<reference evidence="2" key="3">
    <citation type="submission" date="2019-01" db="EMBL/GenBank/DDBJ databases">
        <authorList>
            <consortium name="NCBI Pathogen Detection Project"/>
        </authorList>
    </citation>
    <scope>NUCLEOTIDE SEQUENCE</scope>
    <source>
        <strain evidence="2">BCW_3452</strain>
    </source>
</reference>
<dbReference type="EMBL" id="DACRBY010000008">
    <property type="protein sequence ID" value="HAS8539804.1"/>
    <property type="molecule type" value="Genomic_DNA"/>
</dbReference>
<keyword evidence="5" id="KW-1185">Reference proteome</keyword>
<evidence type="ECO:0000313" key="4">
    <source>
        <dbReference type="EMBL" id="PNM68602.1"/>
    </source>
</evidence>
<dbReference type="InterPro" id="IPR012902">
    <property type="entry name" value="N_methyl_site"/>
</dbReference>
<keyword evidence="1" id="KW-0472">Membrane</keyword>
<evidence type="ECO:0000313" key="2">
    <source>
        <dbReference type="EMBL" id="HAS8539804.1"/>
    </source>
</evidence>
<gene>
    <name evidence="4" type="ORF">AL548_021385</name>
    <name evidence="2" type="ORF">I7730_08385</name>
    <name evidence="3" type="ORF">I7730_26070</name>
</gene>
<proteinExistence type="predicted"/>
<sequence length="139" mass="15228">MIFKQKGFSLLEVLISFILIGIGALGLTKLQIYIEREADYASQSIQALRLAENQLELFRTRGASSASSGGNVIDFDSIAASSSSSSLSPIYTTSWDVVSNTVSSSLKTIEIKTTWTDRLGDSHSIELKTMISKYSEFDM</sequence>
<evidence type="ECO:0000313" key="3">
    <source>
        <dbReference type="EMBL" id="HAS8543185.1"/>
    </source>
</evidence>
<name>A0A2S3R9C4_VIBVL</name>
<dbReference type="Pfam" id="PF07963">
    <property type="entry name" value="N_methyl"/>
    <property type="match status" value="1"/>
</dbReference>
<dbReference type="GeneID" id="93894684"/>
<dbReference type="NCBIfam" id="TIGR02532">
    <property type="entry name" value="IV_pilin_GFxxxE"/>
    <property type="match status" value="1"/>
</dbReference>
<comment type="caution">
    <text evidence="2">The sequence shown here is derived from an EMBL/GenBank/DDBJ whole genome shotgun (WGS) entry which is preliminary data.</text>
</comment>
<dbReference type="Proteomes" id="UP000054370">
    <property type="component" value="Unassembled WGS sequence"/>
</dbReference>
<dbReference type="EMBL" id="LOSH02000004">
    <property type="protein sequence ID" value="PNM68602.1"/>
    <property type="molecule type" value="Genomic_DNA"/>
</dbReference>
<reference evidence="2" key="2">
    <citation type="journal article" date="2018" name="Genome Biol.">
        <title>SKESA: strategic k-mer extension for scrupulous assemblies.</title>
        <authorList>
            <person name="Souvorov A."/>
            <person name="Agarwala R."/>
            <person name="Lipman D.J."/>
        </authorList>
    </citation>
    <scope>NUCLEOTIDE SEQUENCE</scope>
    <source>
        <strain evidence="2">BCW_3452</strain>
    </source>
</reference>
<accession>A0A2S3R9C4</accession>
<evidence type="ECO:0000313" key="5">
    <source>
        <dbReference type="Proteomes" id="UP000054370"/>
    </source>
</evidence>
<feature type="transmembrane region" description="Helical" evidence="1">
    <location>
        <begin position="7"/>
        <end position="27"/>
    </location>
</feature>
<dbReference type="EMBL" id="DACRBY010000197">
    <property type="protein sequence ID" value="HAS8543185.1"/>
    <property type="molecule type" value="Genomic_DNA"/>
</dbReference>
<dbReference type="AlphaFoldDB" id="A0A2S3R9C4"/>
<keyword evidence="1" id="KW-0812">Transmembrane</keyword>
<organism evidence="2">
    <name type="scientific">Vibrio vulnificus</name>
    <dbReference type="NCBI Taxonomy" id="672"/>
    <lineage>
        <taxon>Bacteria</taxon>
        <taxon>Pseudomonadati</taxon>
        <taxon>Pseudomonadota</taxon>
        <taxon>Gammaproteobacteria</taxon>
        <taxon>Vibrionales</taxon>
        <taxon>Vibrionaceae</taxon>
        <taxon>Vibrio</taxon>
    </lineage>
</organism>
<dbReference type="PROSITE" id="PS00409">
    <property type="entry name" value="PROKAR_NTER_METHYL"/>
    <property type="match status" value="1"/>
</dbReference>
<keyword evidence="1" id="KW-1133">Transmembrane helix</keyword>
<evidence type="ECO:0000256" key="1">
    <source>
        <dbReference type="SAM" id="Phobius"/>
    </source>
</evidence>
<dbReference type="RefSeq" id="WP_017420833.1">
    <property type="nucleotide sequence ID" value="NZ_CP019121.1"/>
</dbReference>
<dbReference type="Proteomes" id="UP000863257">
    <property type="component" value="Unassembled WGS sequence"/>
</dbReference>
<reference evidence="4 5" key="1">
    <citation type="submission" date="2017-12" db="EMBL/GenBank/DDBJ databases">
        <title>FDA dAtabase for Regulatory Grade micrObial Sequences (FDA-ARGOS): Supporting development and validation of Infectious Disease Dx tests.</title>
        <authorList>
            <person name="Hoffmann M."/>
            <person name="Allard M."/>
            <person name="Evans P."/>
            <person name="Brown E."/>
            <person name="Tallon L.J."/>
            <person name="Sadzewicz L."/>
            <person name="Sengamalay N."/>
            <person name="Ott S."/>
            <person name="Godinez A."/>
            <person name="Nagaraj S."/>
            <person name="Vavikolanu K."/>
            <person name="Aluvathingal J."/>
            <person name="Nadendla S."/>
            <person name="Hobson J."/>
            <person name="Sichtig H."/>
        </authorList>
    </citation>
    <scope>NUCLEOTIDE SEQUENCE [LARGE SCALE GENOMIC DNA]</scope>
    <source>
        <strain evidence="5">ATCC 29307</strain>
        <strain evidence="4">FDAARGOS_118</strain>
    </source>
</reference>
<protein>
    <submittedName>
        <fullName evidence="2">Prepilin-type N-terminal cleavage/methylation domain-containing protein</fullName>
    </submittedName>
</protein>